<dbReference type="Proteomes" id="UP000076798">
    <property type="component" value="Unassembled WGS sequence"/>
</dbReference>
<evidence type="ECO:0000313" key="2">
    <source>
        <dbReference type="EMBL" id="KZT37210.1"/>
    </source>
</evidence>
<reference evidence="2 3" key="1">
    <citation type="journal article" date="2016" name="Mol. Biol. Evol.">
        <title>Comparative Genomics of Early-Diverging Mushroom-Forming Fungi Provides Insights into the Origins of Lignocellulose Decay Capabilities.</title>
        <authorList>
            <person name="Nagy L.G."/>
            <person name="Riley R."/>
            <person name="Tritt A."/>
            <person name="Adam C."/>
            <person name="Daum C."/>
            <person name="Floudas D."/>
            <person name="Sun H."/>
            <person name="Yadav J.S."/>
            <person name="Pangilinan J."/>
            <person name="Larsson K.H."/>
            <person name="Matsuura K."/>
            <person name="Barry K."/>
            <person name="Labutti K."/>
            <person name="Kuo R."/>
            <person name="Ohm R.A."/>
            <person name="Bhattacharya S.S."/>
            <person name="Shirouzu T."/>
            <person name="Yoshinaga Y."/>
            <person name="Martin F.M."/>
            <person name="Grigoriev I.V."/>
            <person name="Hibbett D.S."/>
        </authorList>
    </citation>
    <scope>NUCLEOTIDE SEQUENCE [LARGE SCALE GENOMIC DNA]</scope>
    <source>
        <strain evidence="2 3">HHB10207 ss-3</strain>
    </source>
</reference>
<feature type="signal peptide" evidence="1">
    <location>
        <begin position="1"/>
        <end position="17"/>
    </location>
</feature>
<name>A0A166C931_9AGAM</name>
<accession>A0A166C931</accession>
<evidence type="ECO:0000256" key="1">
    <source>
        <dbReference type="SAM" id="SignalP"/>
    </source>
</evidence>
<evidence type="ECO:0000313" key="3">
    <source>
        <dbReference type="Proteomes" id="UP000076798"/>
    </source>
</evidence>
<dbReference type="EMBL" id="KV428088">
    <property type="protein sequence ID" value="KZT37210.1"/>
    <property type="molecule type" value="Genomic_DNA"/>
</dbReference>
<dbReference type="AlphaFoldDB" id="A0A166C931"/>
<keyword evidence="1" id="KW-0732">Signal</keyword>
<gene>
    <name evidence="2" type="ORF">SISSUDRAFT_877419</name>
</gene>
<keyword evidence="3" id="KW-1185">Reference proteome</keyword>
<feature type="chain" id="PRO_5007871533" description="Secreted protein" evidence="1">
    <location>
        <begin position="18"/>
        <end position="188"/>
    </location>
</feature>
<protein>
    <recommendedName>
        <fullName evidence="4">Secreted protein</fullName>
    </recommendedName>
</protein>
<evidence type="ECO:0008006" key="4">
    <source>
        <dbReference type="Google" id="ProtNLM"/>
    </source>
</evidence>
<organism evidence="2 3">
    <name type="scientific">Sistotremastrum suecicum HHB10207 ss-3</name>
    <dbReference type="NCBI Taxonomy" id="1314776"/>
    <lineage>
        <taxon>Eukaryota</taxon>
        <taxon>Fungi</taxon>
        <taxon>Dikarya</taxon>
        <taxon>Basidiomycota</taxon>
        <taxon>Agaricomycotina</taxon>
        <taxon>Agaricomycetes</taxon>
        <taxon>Sistotremastrales</taxon>
        <taxon>Sistotremastraceae</taxon>
        <taxon>Sistotremastrum</taxon>
    </lineage>
</organism>
<proteinExistence type="predicted"/>
<sequence length="188" mass="21045">MPRVVSCLMILIQATRSGWTCRLAIAGCREEETSFLLISFTLFWIRRAHRDGGPNNDWLCESSKLPSSERWSGFRCSRHCGTTDRDGTTTSSRIFSRLGIGRSASIPVSTVVSTYSYVPVTSHPLSITKATCPPTRAPEAHPVYIIHPAYIMVWLRDMSLVVNLCRAEDLAPSFCTDRQVSWKKGVHP</sequence>